<evidence type="ECO:0008006" key="4">
    <source>
        <dbReference type="Google" id="ProtNLM"/>
    </source>
</evidence>
<gene>
    <name evidence="2" type="ORF">PH586_05190</name>
</gene>
<feature type="chain" id="PRO_5045368266" description="Lipoprotein" evidence="1">
    <location>
        <begin position="20"/>
        <end position="90"/>
    </location>
</feature>
<dbReference type="EMBL" id="JAQJZJ010000002">
    <property type="protein sequence ID" value="MDA7085787.1"/>
    <property type="molecule type" value="Genomic_DNA"/>
</dbReference>
<evidence type="ECO:0000313" key="2">
    <source>
        <dbReference type="EMBL" id="MDA7085787.1"/>
    </source>
</evidence>
<feature type="signal peptide" evidence="1">
    <location>
        <begin position="1"/>
        <end position="19"/>
    </location>
</feature>
<comment type="caution">
    <text evidence="2">The sequence shown here is derived from an EMBL/GenBank/DDBJ whole genome shotgun (WGS) entry which is preliminary data.</text>
</comment>
<organism evidence="2 3">
    <name type="scientific">Pseudomonas aestuarii</name>
    <dbReference type="NCBI Taxonomy" id="3018340"/>
    <lineage>
        <taxon>Bacteria</taxon>
        <taxon>Pseudomonadati</taxon>
        <taxon>Pseudomonadota</taxon>
        <taxon>Gammaproteobacteria</taxon>
        <taxon>Pseudomonadales</taxon>
        <taxon>Pseudomonadaceae</taxon>
        <taxon>Pseudomonas</taxon>
    </lineage>
</organism>
<name>A0ABT4XC56_9PSED</name>
<evidence type="ECO:0000256" key="1">
    <source>
        <dbReference type="SAM" id="SignalP"/>
    </source>
</evidence>
<keyword evidence="1" id="KW-0732">Signal</keyword>
<protein>
    <recommendedName>
        <fullName evidence="4">Lipoprotein</fullName>
    </recommendedName>
</protein>
<dbReference type="Proteomes" id="UP001212042">
    <property type="component" value="Unassembled WGS sequence"/>
</dbReference>
<evidence type="ECO:0000313" key="3">
    <source>
        <dbReference type="Proteomes" id="UP001212042"/>
    </source>
</evidence>
<dbReference type="RefSeq" id="WP_271346712.1">
    <property type="nucleotide sequence ID" value="NZ_JAQJZJ010000002.1"/>
</dbReference>
<accession>A0ABT4XC56</accession>
<proteinExistence type="predicted"/>
<reference evidence="2 3" key="1">
    <citation type="submission" date="2023-01" db="EMBL/GenBank/DDBJ databases">
        <title>Pseudomonas SA3-5T sp. nov., isolated from tidal flat sediment.</title>
        <authorList>
            <person name="Kim H.S."/>
            <person name="Kim J.-S."/>
            <person name="Suh M.K."/>
            <person name="Eom M.K."/>
            <person name="Lee J.-S."/>
        </authorList>
    </citation>
    <scope>NUCLEOTIDE SEQUENCE [LARGE SCALE GENOMIC DNA]</scope>
    <source>
        <strain evidence="2 3">SA3-5</strain>
    </source>
</reference>
<sequence>MKRTIVLTLLLLGPSGCMTYDEARVGPLGYSVYETHYQQIADKQLAANPGTEVSPTGTDGPVTEKVMDGYRGVTGSAAQVAQPIQINIGN</sequence>
<keyword evidence="3" id="KW-1185">Reference proteome</keyword>